<evidence type="ECO:0000256" key="1">
    <source>
        <dbReference type="ARBA" id="ARBA00004651"/>
    </source>
</evidence>
<evidence type="ECO:0000256" key="3">
    <source>
        <dbReference type="ARBA" id="ARBA00022475"/>
    </source>
</evidence>
<feature type="transmembrane region" description="Helical" evidence="7">
    <location>
        <begin position="455"/>
        <end position="481"/>
    </location>
</feature>
<keyword evidence="5 7" id="KW-1133">Transmembrane helix</keyword>
<feature type="transmembrane region" description="Helical" evidence="7">
    <location>
        <begin position="150"/>
        <end position="171"/>
    </location>
</feature>
<feature type="transmembrane region" description="Helical" evidence="7">
    <location>
        <begin position="372"/>
        <end position="391"/>
    </location>
</feature>
<feature type="transmembrane region" description="Helical" evidence="7">
    <location>
        <begin position="117"/>
        <end position="138"/>
    </location>
</feature>
<dbReference type="PROSITE" id="PS50850">
    <property type="entry name" value="MFS"/>
    <property type="match status" value="1"/>
</dbReference>
<feature type="transmembrane region" description="Helical" evidence="7">
    <location>
        <begin position="425"/>
        <end position="443"/>
    </location>
</feature>
<dbReference type="CDD" id="cd17321">
    <property type="entry name" value="MFS_MMR_MDR_like"/>
    <property type="match status" value="1"/>
</dbReference>
<feature type="transmembrane region" description="Helical" evidence="7">
    <location>
        <begin position="283"/>
        <end position="305"/>
    </location>
</feature>
<proteinExistence type="predicted"/>
<name>A0ABV4CM64_9PSEU</name>
<dbReference type="PANTHER" id="PTHR42718">
    <property type="entry name" value="MAJOR FACILITATOR SUPERFAMILY MULTIDRUG TRANSPORTER MFSC"/>
    <property type="match status" value="1"/>
</dbReference>
<dbReference type="Proteomes" id="UP001564626">
    <property type="component" value="Unassembled WGS sequence"/>
</dbReference>
<dbReference type="SUPFAM" id="SSF103473">
    <property type="entry name" value="MFS general substrate transporter"/>
    <property type="match status" value="1"/>
</dbReference>
<dbReference type="Gene3D" id="1.20.1720.10">
    <property type="entry name" value="Multidrug resistance protein D"/>
    <property type="match status" value="1"/>
</dbReference>
<dbReference type="EMBL" id="JBGEHV010000050">
    <property type="protein sequence ID" value="MEY8042182.1"/>
    <property type="molecule type" value="Genomic_DNA"/>
</dbReference>
<feature type="transmembrane region" description="Helical" evidence="7">
    <location>
        <begin position="311"/>
        <end position="335"/>
    </location>
</feature>
<protein>
    <submittedName>
        <fullName evidence="9">MFS transporter</fullName>
    </submittedName>
</protein>
<comment type="subcellular location">
    <subcellularLocation>
        <location evidence="1">Cell membrane</location>
        <topology evidence="1">Multi-pass membrane protein</topology>
    </subcellularLocation>
</comment>
<keyword evidence="2" id="KW-0813">Transport</keyword>
<feature type="transmembrane region" description="Helical" evidence="7">
    <location>
        <begin position="92"/>
        <end position="111"/>
    </location>
</feature>
<feature type="domain" description="Major facilitator superfamily (MFS) profile" evidence="8">
    <location>
        <begin position="26"/>
        <end position="486"/>
    </location>
</feature>
<evidence type="ECO:0000259" key="8">
    <source>
        <dbReference type="PROSITE" id="PS50850"/>
    </source>
</evidence>
<keyword evidence="4 7" id="KW-0812">Transmembrane</keyword>
<dbReference type="RefSeq" id="WP_369775306.1">
    <property type="nucleotide sequence ID" value="NZ_JBGEHV010000050.1"/>
</dbReference>
<dbReference type="Pfam" id="PF07690">
    <property type="entry name" value="MFS_1"/>
    <property type="match status" value="1"/>
</dbReference>
<dbReference type="InterPro" id="IPR011701">
    <property type="entry name" value="MFS"/>
</dbReference>
<dbReference type="InterPro" id="IPR004638">
    <property type="entry name" value="EmrB-like"/>
</dbReference>
<evidence type="ECO:0000256" key="2">
    <source>
        <dbReference type="ARBA" id="ARBA00022448"/>
    </source>
</evidence>
<dbReference type="NCBIfam" id="TIGR00711">
    <property type="entry name" value="efflux_EmrB"/>
    <property type="match status" value="1"/>
</dbReference>
<evidence type="ECO:0000256" key="7">
    <source>
        <dbReference type="SAM" id="Phobius"/>
    </source>
</evidence>
<accession>A0ABV4CM64</accession>
<evidence type="ECO:0000313" key="9">
    <source>
        <dbReference type="EMBL" id="MEY8042182.1"/>
    </source>
</evidence>
<keyword evidence="6 7" id="KW-0472">Membrane</keyword>
<dbReference type="InterPro" id="IPR036259">
    <property type="entry name" value="MFS_trans_sf"/>
</dbReference>
<feature type="transmembrane region" description="Helical" evidence="7">
    <location>
        <begin position="183"/>
        <end position="201"/>
    </location>
</feature>
<sequence>MRSKQAGAADPLGTEATRTSGTRWWALVVIGLAQLLVVLDATIVNIALPSAQRELGLTDASRQWVITAYTLAFGGLLLLGGRVSDRFGAKRVFLIGLVGFAVASVVAGAAVGPGMLFAGRALQGVFAAVLAPAALSLLSTTFTEPAERGTAFGVYGALSGGGAAVGLLAGGVLTEYLDWRWCLYVNVPVAAVAVLAGLPLLRNPSGTRRAKLDVASALTSSAGVTAAVGGFAAAEASGWTAPRVLALLGASALLLVLFTLLAARRPFPLLPLRILADRARGGAFLAVALSQVAMFGLFLFMTYYLQTVLGYSPVLTGVAFLPLTAGIIVGSTLIAGRLLPRTGPRSLMVTALLVAALGMGLLTRIGTDTSTVFVTLLLPAQILLGLGLGGVMMPAMSTATDGVSEHDAGAASATVNAAQQIGGSLGTALLNTIATTATASYLARQAPFPEANTAGTVHGFAVALTIAAILLLATAALTAALMPRTRRDPAQPADHGNPADNETP</sequence>
<evidence type="ECO:0000313" key="10">
    <source>
        <dbReference type="Proteomes" id="UP001564626"/>
    </source>
</evidence>
<dbReference type="PANTHER" id="PTHR42718:SF46">
    <property type="entry name" value="BLR6921 PROTEIN"/>
    <property type="match status" value="1"/>
</dbReference>
<reference evidence="9 10" key="1">
    <citation type="submission" date="2024-08" db="EMBL/GenBank/DDBJ databases">
        <title>Genome mining of Saccharopolyspora cebuensis PGLac3 from Nigerian medicinal plant.</title>
        <authorList>
            <person name="Ezeobiora C.E."/>
            <person name="Igbokwe N.H."/>
            <person name="Amin D.H."/>
            <person name="Mendie U.E."/>
        </authorList>
    </citation>
    <scope>NUCLEOTIDE SEQUENCE [LARGE SCALE GENOMIC DNA]</scope>
    <source>
        <strain evidence="9 10">PGLac3</strain>
    </source>
</reference>
<feature type="transmembrane region" description="Helical" evidence="7">
    <location>
        <begin position="213"/>
        <end position="232"/>
    </location>
</feature>
<keyword evidence="10" id="KW-1185">Reference proteome</keyword>
<dbReference type="Gene3D" id="1.20.1250.20">
    <property type="entry name" value="MFS general substrate transporter like domains"/>
    <property type="match status" value="1"/>
</dbReference>
<evidence type="ECO:0000256" key="5">
    <source>
        <dbReference type="ARBA" id="ARBA00022989"/>
    </source>
</evidence>
<organism evidence="9 10">
    <name type="scientific">Saccharopolyspora cebuensis</name>
    <dbReference type="NCBI Taxonomy" id="418759"/>
    <lineage>
        <taxon>Bacteria</taxon>
        <taxon>Bacillati</taxon>
        <taxon>Actinomycetota</taxon>
        <taxon>Actinomycetes</taxon>
        <taxon>Pseudonocardiales</taxon>
        <taxon>Pseudonocardiaceae</taxon>
        <taxon>Saccharopolyspora</taxon>
    </lineage>
</organism>
<feature type="transmembrane region" description="Helical" evidence="7">
    <location>
        <begin position="24"/>
        <end position="48"/>
    </location>
</feature>
<keyword evidence="3" id="KW-1003">Cell membrane</keyword>
<feature type="transmembrane region" description="Helical" evidence="7">
    <location>
        <begin position="347"/>
        <end position="366"/>
    </location>
</feature>
<dbReference type="InterPro" id="IPR020846">
    <property type="entry name" value="MFS_dom"/>
</dbReference>
<gene>
    <name evidence="9" type="ORF">AB8O55_22445</name>
</gene>
<evidence type="ECO:0000256" key="4">
    <source>
        <dbReference type="ARBA" id="ARBA00022692"/>
    </source>
</evidence>
<comment type="caution">
    <text evidence="9">The sequence shown here is derived from an EMBL/GenBank/DDBJ whole genome shotgun (WGS) entry which is preliminary data.</text>
</comment>
<evidence type="ECO:0000256" key="6">
    <source>
        <dbReference type="ARBA" id="ARBA00023136"/>
    </source>
</evidence>
<feature type="transmembrane region" description="Helical" evidence="7">
    <location>
        <begin position="244"/>
        <end position="263"/>
    </location>
</feature>
<feature type="transmembrane region" description="Helical" evidence="7">
    <location>
        <begin position="60"/>
        <end position="80"/>
    </location>
</feature>